<dbReference type="RefSeq" id="WP_264726527.1">
    <property type="nucleotide sequence ID" value="NZ_JAPDNR010000001.1"/>
</dbReference>
<evidence type="ECO:0000313" key="3">
    <source>
        <dbReference type="Proteomes" id="UP001207742"/>
    </source>
</evidence>
<evidence type="ECO:0000259" key="1">
    <source>
        <dbReference type="Pfam" id="PF18974"/>
    </source>
</evidence>
<protein>
    <submittedName>
        <fullName evidence="2">DUF5710 domain-containing protein</fullName>
    </submittedName>
</protein>
<accession>A0ABT3IE99</accession>
<reference evidence="2 3" key="1">
    <citation type="submission" date="2022-10" db="EMBL/GenBank/DDBJ databases">
        <title>Chitinophaga nivalis PC15 sp. nov., isolated from Pyeongchang county, South Korea.</title>
        <authorList>
            <person name="Trinh H.N."/>
        </authorList>
    </citation>
    <scope>NUCLEOTIDE SEQUENCE [LARGE SCALE GENOMIC DNA]</scope>
    <source>
        <strain evidence="2 3">PC14</strain>
    </source>
</reference>
<name>A0ABT3IE99_9BACT</name>
<organism evidence="2 3">
    <name type="scientific">Chitinophaga nivalis</name>
    <dbReference type="NCBI Taxonomy" id="2991709"/>
    <lineage>
        <taxon>Bacteria</taxon>
        <taxon>Pseudomonadati</taxon>
        <taxon>Bacteroidota</taxon>
        <taxon>Chitinophagia</taxon>
        <taxon>Chitinophagales</taxon>
        <taxon>Chitinophagaceae</taxon>
        <taxon>Chitinophaga</taxon>
    </lineage>
</organism>
<dbReference type="Proteomes" id="UP001207742">
    <property type="component" value="Unassembled WGS sequence"/>
</dbReference>
<proteinExistence type="predicted"/>
<feature type="domain" description="DUF5710" evidence="1">
    <location>
        <begin position="4"/>
        <end position="47"/>
    </location>
</feature>
<sequence length="212" mass="24633">MSLQLNVPFAEKDAAKSKGAMWDPATKIWYLPEDRYERLPEVEQWIPAPNTPIILPTELTVAQADRPCWKCQHPNQVIAVGSYYFYEKDINERDETVWLEQSFFTLFQQVSALSDNLQHFLKDHYPHYRYGYSHTTQTSYWCNHCVSCQSIQGDWFLFDEADSVFNPTSPAAAAHILLKKFQFKYAPLIDAGYSYGDHLRLITEFATQNTTT</sequence>
<dbReference type="InterPro" id="IPR043764">
    <property type="entry name" value="DUF5710"/>
</dbReference>
<evidence type="ECO:0000313" key="2">
    <source>
        <dbReference type="EMBL" id="MCW3482284.1"/>
    </source>
</evidence>
<dbReference type="EMBL" id="JAPDNS010000001">
    <property type="protein sequence ID" value="MCW3482284.1"/>
    <property type="molecule type" value="Genomic_DNA"/>
</dbReference>
<comment type="caution">
    <text evidence="2">The sequence shown here is derived from an EMBL/GenBank/DDBJ whole genome shotgun (WGS) entry which is preliminary data.</text>
</comment>
<gene>
    <name evidence="2" type="ORF">OL497_00125</name>
</gene>
<keyword evidence="3" id="KW-1185">Reference proteome</keyword>
<dbReference type="Pfam" id="PF18974">
    <property type="entry name" value="DUF5710"/>
    <property type="match status" value="1"/>
</dbReference>